<dbReference type="EMBL" id="DS545412">
    <property type="protein sequence ID" value="EDQ49281.1"/>
    <property type="molecule type" value="Genomic_DNA"/>
</dbReference>
<evidence type="ECO:0000313" key="1">
    <source>
        <dbReference type="EMBL" id="EDQ49281.1"/>
    </source>
</evidence>
<proteinExistence type="predicted"/>
<sequence>MEHIKQAVMEPSLRERRRIGHQFTQESLAKLKIRGDDFLTSTEEDMFQEMLIRHGKAFALTPDEIGCVDPSIIVPMVGTTPDGVPNILFEGSYEGFNNDQITGWSSCPGMGHYRWLRGPINHLQREQRSEYVANTIRHIIDFLNI</sequence>
<accession>A9U4X1</accession>
<dbReference type="AlphaFoldDB" id="A9U4X1"/>
<protein>
    <submittedName>
        <fullName evidence="1">Predicted protein</fullName>
    </submittedName>
</protein>
<gene>
    <name evidence="1" type="ORF">PHYPADRAFT_102184</name>
</gene>
<name>A9U4X1_PHYPA</name>
<reference evidence="1" key="1">
    <citation type="journal article" date="2008" name="Science">
        <title>The Physcomitrella genome reveals evolutionary insights into the conquest of land by plants.</title>
        <authorList>
            <person name="Rensing S."/>
            <person name="Lang D."/>
            <person name="Zimmer A."/>
            <person name="Terry A."/>
            <person name="Salamov A."/>
            <person name="Shapiro H."/>
            <person name="Nishiyama T."/>
            <person name="Perroud P.-F."/>
            <person name="Lindquist E."/>
            <person name="Kamisugi Y."/>
            <person name="Tanahashi T."/>
            <person name="Sakakibara K."/>
            <person name="Fujita T."/>
            <person name="Oishi K."/>
            <person name="Shin-I T."/>
            <person name="Kuroki Y."/>
            <person name="Toyoda A."/>
            <person name="Suzuki Y."/>
            <person name="Hashimoto A."/>
            <person name="Yamaguchi K."/>
            <person name="Sugano A."/>
            <person name="Kohara Y."/>
            <person name="Fujiyama A."/>
            <person name="Anterola A."/>
            <person name="Aoki S."/>
            <person name="Ashton N."/>
            <person name="Barbazuk W.B."/>
            <person name="Barker E."/>
            <person name="Bennetzen J."/>
            <person name="Bezanilla M."/>
            <person name="Blankenship R."/>
            <person name="Cho S.H."/>
            <person name="Dutcher S."/>
            <person name="Estelle M."/>
            <person name="Fawcett J.A."/>
            <person name="Gundlach H."/>
            <person name="Hanada K."/>
            <person name="Heyl A."/>
            <person name="Hicks K.A."/>
            <person name="Hugh J."/>
            <person name="Lohr M."/>
            <person name="Mayer K."/>
            <person name="Melkozernov A."/>
            <person name="Murata T."/>
            <person name="Nelson D."/>
            <person name="Pils B."/>
            <person name="Prigge M."/>
            <person name="Reiss B."/>
            <person name="Renner T."/>
            <person name="Rombauts S."/>
            <person name="Rushton P."/>
            <person name="Sanderfoot A."/>
            <person name="Schween G."/>
            <person name="Shiu S.-H."/>
            <person name="Stueber K."/>
            <person name="Theodoulou F.L."/>
            <person name="Tu H."/>
            <person name="Van de Peer Y."/>
            <person name="Verrier P.J."/>
            <person name="Waters E."/>
            <person name="Wood A."/>
            <person name="Yang L."/>
            <person name="Cove D."/>
            <person name="Cuming A."/>
            <person name="Hasebe M."/>
            <person name="Lucas S."/>
            <person name="Mishler D.B."/>
            <person name="Reski R."/>
            <person name="Grigoriev I."/>
            <person name="Quatrano R.S."/>
            <person name="Boore J.L."/>
        </authorList>
    </citation>
    <scope>NUCLEOTIDE SEQUENCE [LARGE SCALE GENOMIC DNA]</scope>
</reference>
<organism>
    <name type="scientific">Physcomitrium patens</name>
    <name type="common">Spreading-leaved earth moss</name>
    <name type="synonym">Physcomitrella patens</name>
    <dbReference type="NCBI Taxonomy" id="3218"/>
    <lineage>
        <taxon>Eukaryota</taxon>
        <taxon>Viridiplantae</taxon>
        <taxon>Streptophyta</taxon>
        <taxon>Embryophyta</taxon>
        <taxon>Bryophyta</taxon>
        <taxon>Bryophytina</taxon>
        <taxon>Bryopsida</taxon>
        <taxon>Funariidae</taxon>
        <taxon>Funariales</taxon>
        <taxon>Funariaceae</taxon>
        <taxon>Physcomitrium</taxon>
    </lineage>
</organism>